<keyword evidence="1" id="KW-0472">Membrane</keyword>
<evidence type="ECO:0000256" key="1">
    <source>
        <dbReference type="SAM" id="Phobius"/>
    </source>
</evidence>
<dbReference type="Proteomes" id="UP000024635">
    <property type="component" value="Unassembled WGS sequence"/>
</dbReference>
<name>A0A016SPB9_9BILA</name>
<evidence type="ECO:0000313" key="3">
    <source>
        <dbReference type="Proteomes" id="UP000024635"/>
    </source>
</evidence>
<keyword evidence="1" id="KW-0812">Transmembrane</keyword>
<comment type="caution">
    <text evidence="2">The sequence shown here is derived from an EMBL/GenBank/DDBJ whole genome shotgun (WGS) entry which is preliminary data.</text>
</comment>
<evidence type="ECO:0000313" key="2">
    <source>
        <dbReference type="EMBL" id="EYB92159.1"/>
    </source>
</evidence>
<protein>
    <submittedName>
        <fullName evidence="2">Uncharacterized protein</fullName>
    </submittedName>
</protein>
<dbReference type="AlphaFoldDB" id="A0A016SPB9"/>
<accession>A0A016SPB9</accession>
<dbReference type="EMBL" id="JARK01001533">
    <property type="protein sequence ID" value="EYB92159.1"/>
    <property type="molecule type" value="Genomic_DNA"/>
</dbReference>
<feature type="transmembrane region" description="Helical" evidence="1">
    <location>
        <begin position="6"/>
        <end position="24"/>
    </location>
</feature>
<sequence>MLSVINLLFHGIFIAVICVITLILRRTIGRERDNLIRKTRIMKENEFVDRASLQDKILLKMMENTTKRPPTSSRIILTVK</sequence>
<keyword evidence="1" id="KW-1133">Transmembrane helix</keyword>
<proteinExistence type="predicted"/>
<organism evidence="2 3">
    <name type="scientific">Ancylostoma ceylanicum</name>
    <dbReference type="NCBI Taxonomy" id="53326"/>
    <lineage>
        <taxon>Eukaryota</taxon>
        <taxon>Metazoa</taxon>
        <taxon>Ecdysozoa</taxon>
        <taxon>Nematoda</taxon>
        <taxon>Chromadorea</taxon>
        <taxon>Rhabditida</taxon>
        <taxon>Rhabditina</taxon>
        <taxon>Rhabditomorpha</taxon>
        <taxon>Strongyloidea</taxon>
        <taxon>Ancylostomatidae</taxon>
        <taxon>Ancylostomatinae</taxon>
        <taxon>Ancylostoma</taxon>
    </lineage>
</organism>
<keyword evidence="3" id="KW-1185">Reference proteome</keyword>
<reference evidence="3" key="1">
    <citation type="journal article" date="2015" name="Nat. Genet.">
        <title>The genome and transcriptome of the zoonotic hookworm Ancylostoma ceylanicum identify infection-specific gene families.</title>
        <authorList>
            <person name="Schwarz E.M."/>
            <person name="Hu Y."/>
            <person name="Antoshechkin I."/>
            <person name="Miller M.M."/>
            <person name="Sternberg P.W."/>
            <person name="Aroian R.V."/>
        </authorList>
    </citation>
    <scope>NUCLEOTIDE SEQUENCE</scope>
    <source>
        <strain evidence="3">HY135</strain>
    </source>
</reference>
<gene>
    <name evidence="2" type="primary">Acey_s0197.g1571</name>
    <name evidence="2" type="ORF">Y032_0197g1571</name>
</gene>